<evidence type="ECO:0000313" key="1">
    <source>
        <dbReference type="EMBL" id="DAF43225.1"/>
    </source>
</evidence>
<proteinExistence type="predicted"/>
<protein>
    <submittedName>
        <fullName evidence="1">Uncharacterized protein</fullName>
    </submittedName>
</protein>
<name>A0A8S5RX74_9VIRU</name>
<reference evidence="1" key="1">
    <citation type="journal article" date="2021" name="Proc. Natl. Acad. Sci. U.S.A.">
        <title>A Catalog of Tens of Thousands of Viruses from Human Metagenomes Reveals Hidden Associations with Chronic Diseases.</title>
        <authorList>
            <person name="Tisza M.J."/>
            <person name="Buck C.B."/>
        </authorList>
    </citation>
    <scope>NUCLEOTIDE SEQUENCE</scope>
    <source>
        <strain evidence="1">CtU8j8</strain>
    </source>
</reference>
<dbReference type="EMBL" id="BK032501">
    <property type="protein sequence ID" value="DAF43225.1"/>
    <property type="molecule type" value="Genomic_DNA"/>
</dbReference>
<accession>A0A8S5RX74</accession>
<sequence>MTRDVHLFASQRVNRKARTDNDEVFKEKVTLITNNLMNIGKLSDFAQLVADMGDCGILIGEKRIALKAEQVKVYNGTTEVALFANGKLNANLIDADKIEVKHLWAKSEDGATKVGYFGNYEIDACKVNNANAPLFVGADTAAKSPFYVTNEGHMVSTSATLGCFLLDKTSLRYISGYDDEEPGFALFNNFLLFRGYSRTLNSDTHTWKSERKRTVWIGELRTALQIPALLSNLLIDDSFSVDDDTLKSGIRISVTGCNDRYQYENDMYNGVFQSKVYGNFAIYAEHGMYAGFRPMTRTINRSMELTDMDCFFIVTKGVTLTLPAKPQRGQYYKFIQAGDNFVIKSSLNNMFWYGVGKNSFTSGALNQTTELIYDGSNWNVNWFIGK</sequence>
<organism evidence="1">
    <name type="scientific">virus sp. ctU8j8</name>
    <dbReference type="NCBI Taxonomy" id="2827991"/>
    <lineage>
        <taxon>Viruses</taxon>
    </lineage>
</organism>